<dbReference type="PANTHER" id="PTHR37512">
    <property type="entry name" value="TRIFUNCTIONAL NAD BIOSYNTHESIS/REGULATOR PROTEIN NADR"/>
    <property type="match status" value="1"/>
</dbReference>
<dbReference type="OrthoDB" id="9802794at2"/>
<dbReference type="SUPFAM" id="SSF52374">
    <property type="entry name" value="Nucleotidylyl transferase"/>
    <property type="match status" value="1"/>
</dbReference>
<dbReference type="EMBL" id="ANNX02000025">
    <property type="protein sequence ID" value="KYC41051.1"/>
    <property type="molecule type" value="Genomic_DNA"/>
</dbReference>
<name>A0A139X8L3_9CYAN</name>
<dbReference type="GO" id="GO:0009435">
    <property type="term" value="P:NAD+ biosynthetic process"/>
    <property type="evidence" value="ECO:0007669"/>
    <property type="project" value="InterPro"/>
</dbReference>
<comment type="caution">
    <text evidence="3">The sequence shown here is derived from an EMBL/GenBank/DDBJ whole genome shotgun (WGS) entry which is preliminary data.</text>
</comment>
<dbReference type="RefSeq" id="WP_033334517.1">
    <property type="nucleotide sequence ID" value="NZ_KQ976354.1"/>
</dbReference>
<dbReference type="InterPro" id="IPR052735">
    <property type="entry name" value="NAD_biosynth-regulator"/>
</dbReference>
<dbReference type="InterPro" id="IPR027417">
    <property type="entry name" value="P-loop_NTPase"/>
</dbReference>
<dbReference type="PANTHER" id="PTHR37512:SF1">
    <property type="entry name" value="NADR_TTD14 AAA DOMAIN-CONTAINING PROTEIN"/>
    <property type="match status" value="1"/>
</dbReference>
<dbReference type="STRING" id="128403.WA1_23320"/>
<dbReference type="GO" id="GO:0050262">
    <property type="term" value="F:ribosylnicotinamide kinase activity"/>
    <property type="evidence" value="ECO:0007669"/>
    <property type="project" value="InterPro"/>
</dbReference>
<dbReference type="Pfam" id="PF13521">
    <property type="entry name" value="AAA_28"/>
    <property type="match status" value="1"/>
</dbReference>
<dbReference type="InterPro" id="IPR016429">
    <property type="entry name" value="NAD_NadR"/>
</dbReference>
<dbReference type="GO" id="GO:0000166">
    <property type="term" value="F:nucleotide binding"/>
    <property type="evidence" value="ECO:0007669"/>
    <property type="project" value="UniProtKB-KW"/>
</dbReference>
<feature type="domain" description="NadR/Ttd14 AAA" evidence="2">
    <location>
        <begin position="161"/>
        <end position="315"/>
    </location>
</feature>
<reference evidence="3 4" key="1">
    <citation type="journal article" date="2013" name="Genome Biol. Evol.">
        <title>Genomes of Stigonematalean cyanobacteria (subsection V) and the evolution of oxygenic photosynthesis from prokaryotes to plastids.</title>
        <authorList>
            <person name="Dagan T."/>
            <person name="Roettger M."/>
            <person name="Stucken K."/>
            <person name="Landan G."/>
            <person name="Koch R."/>
            <person name="Major P."/>
            <person name="Gould S.B."/>
            <person name="Goremykin V.V."/>
            <person name="Rippka R."/>
            <person name="Tandeau de Marsac N."/>
            <person name="Gugger M."/>
            <person name="Lockhart P.J."/>
            <person name="Allen J.F."/>
            <person name="Brune I."/>
            <person name="Maus I."/>
            <person name="Puhler A."/>
            <person name="Martin W.F."/>
        </authorList>
    </citation>
    <scope>NUCLEOTIDE SEQUENCE [LARGE SCALE GENOMIC DNA]</scope>
    <source>
        <strain evidence="3 4">PCC 7110</strain>
    </source>
</reference>
<evidence type="ECO:0000313" key="4">
    <source>
        <dbReference type="Proteomes" id="UP000076925"/>
    </source>
</evidence>
<accession>A0A139X8L3</accession>
<proteinExistence type="predicted"/>
<protein>
    <submittedName>
        <fullName evidence="3">Transcriptional regulator</fullName>
    </submittedName>
</protein>
<dbReference type="SUPFAM" id="SSF52540">
    <property type="entry name" value="P-loop containing nucleoside triphosphate hydrolases"/>
    <property type="match status" value="1"/>
</dbReference>
<feature type="binding site" evidence="1">
    <location>
        <position position="21"/>
    </location>
    <ligand>
        <name>NAD(+)</name>
        <dbReference type="ChEBI" id="CHEBI:57540"/>
        <label>1</label>
    </ligand>
</feature>
<evidence type="ECO:0000256" key="1">
    <source>
        <dbReference type="PIRSR" id="PIRSR004776-1"/>
    </source>
</evidence>
<keyword evidence="1" id="KW-0547">Nucleotide-binding</keyword>
<dbReference type="Proteomes" id="UP000076925">
    <property type="component" value="Unassembled WGS sequence"/>
</dbReference>
<dbReference type="InterPro" id="IPR038727">
    <property type="entry name" value="NadR/Ttd14_AAA_dom"/>
</dbReference>
<evidence type="ECO:0000313" key="3">
    <source>
        <dbReference type="EMBL" id="KYC41051.1"/>
    </source>
</evidence>
<dbReference type="InterPro" id="IPR014729">
    <property type="entry name" value="Rossmann-like_a/b/a_fold"/>
</dbReference>
<dbReference type="Gene3D" id="3.40.50.620">
    <property type="entry name" value="HUPs"/>
    <property type="match status" value="1"/>
</dbReference>
<sequence>MEKGLQKTGTGMILGKFMPPHLGHQYLIDFARNYVDRLTVLVCSIQSEPIPGYLRYCWMREMFPDVEVVHVTDEIPQEPKEHPDFWQIWYGTIRRVLPTRPDYVFASEDYGWKLAEILGATYIPVDHMRSTVNISGTKVRQDPFANWNYIPPCVRPYFVRRICIFGPESTGKSTLAQNLASHYNTVWVSEYARGLLDVKGGWCDFEDISKIARGQIASENALARQANRLLFCDTDLLTTTIWSDVLFGECPEWIHDEANRRTYDLYLLLDVDVPWVDDNQRFLPHLREEFRDRCIQSLESRGRRFVVIRGTWAERFELSVAAVDGILHNG</sequence>
<evidence type="ECO:0000259" key="2">
    <source>
        <dbReference type="Pfam" id="PF13521"/>
    </source>
</evidence>
<dbReference type="AlphaFoldDB" id="A0A139X8L3"/>
<dbReference type="NCBIfam" id="TIGR00125">
    <property type="entry name" value="cyt_tran_rel"/>
    <property type="match status" value="1"/>
</dbReference>
<dbReference type="PIRSF" id="PIRSF004776">
    <property type="entry name" value="NadR_NMNAT/RNK"/>
    <property type="match status" value="1"/>
</dbReference>
<keyword evidence="4" id="KW-1185">Reference proteome</keyword>
<dbReference type="GO" id="GO:0000309">
    <property type="term" value="F:nicotinamide-nucleotide adenylyltransferase activity"/>
    <property type="evidence" value="ECO:0007669"/>
    <property type="project" value="InterPro"/>
</dbReference>
<organism evidence="3 4">
    <name type="scientific">Scytonema hofmannii PCC 7110</name>
    <dbReference type="NCBI Taxonomy" id="128403"/>
    <lineage>
        <taxon>Bacteria</taxon>
        <taxon>Bacillati</taxon>
        <taxon>Cyanobacteriota</taxon>
        <taxon>Cyanophyceae</taxon>
        <taxon>Nostocales</taxon>
        <taxon>Scytonemataceae</taxon>
        <taxon>Scytonema</taxon>
    </lineage>
</organism>
<dbReference type="Gene3D" id="3.40.50.300">
    <property type="entry name" value="P-loop containing nucleotide triphosphate hydrolases"/>
    <property type="match status" value="1"/>
</dbReference>
<gene>
    <name evidence="3" type="ORF">WA1_23320</name>
</gene>
<dbReference type="InterPro" id="IPR004821">
    <property type="entry name" value="Cyt_trans-like"/>
</dbReference>